<keyword evidence="22" id="KW-1185">Reference proteome</keyword>
<dbReference type="EC" id="3.1.1.23" evidence="4"/>
<dbReference type="GeneTree" id="ENSGT00940000166409"/>
<feature type="domain" description="AB hydrolase-1" evidence="20">
    <location>
        <begin position="178"/>
        <end position="233"/>
    </location>
</feature>
<evidence type="ECO:0000256" key="16">
    <source>
        <dbReference type="ARBA" id="ARBA00033386"/>
    </source>
</evidence>
<evidence type="ECO:0000256" key="1">
    <source>
        <dbReference type="ARBA" id="ARBA00001613"/>
    </source>
</evidence>
<organism evidence="21 22">
    <name type="scientific">Neolamprologus brichardi</name>
    <name type="common">Fairy cichlid</name>
    <name type="synonym">Lamprologus brichardi</name>
    <dbReference type="NCBI Taxonomy" id="32507"/>
    <lineage>
        <taxon>Eukaryota</taxon>
        <taxon>Metazoa</taxon>
        <taxon>Chordata</taxon>
        <taxon>Craniata</taxon>
        <taxon>Vertebrata</taxon>
        <taxon>Euteleostomi</taxon>
        <taxon>Actinopterygii</taxon>
        <taxon>Neopterygii</taxon>
        <taxon>Teleostei</taxon>
        <taxon>Neoteleostei</taxon>
        <taxon>Acanthomorphata</taxon>
        <taxon>Ovalentaria</taxon>
        <taxon>Cichlomorphae</taxon>
        <taxon>Cichliformes</taxon>
        <taxon>Cichlidae</taxon>
        <taxon>African cichlids</taxon>
        <taxon>Pseudocrenilabrinae</taxon>
        <taxon>Lamprologini</taxon>
        <taxon>Neolamprologus</taxon>
    </lineage>
</organism>
<dbReference type="GO" id="GO:0006660">
    <property type="term" value="P:phosphatidylserine catabolic process"/>
    <property type="evidence" value="ECO:0007669"/>
    <property type="project" value="TreeGrafter"/>
</dbReference>
<dbReference type="InterPro" id="IPR029058">
    <property type="entry name" value="AB_hydrolase_fold"/>
</dbReference>
<dbReference type="GO" id="GO:0036269">
    <property type="term" value="P:swimming behavior"/>
    <property type="evidence" value="ECO:0007669"/>
    <property type="project" value="Ensembl"/>
</dbReference>
<keyword evidence="9 19" id="KW-1133">Transmembrane helix</keyword>
<dbReference type="GO" id="GO:0048919">
    <property type="term" value="P:posterior lateral line neuromast development"/>
    <property type="evidence" value="ECO:0007669"/>
    <property type="project" value="Ensembl"/>
</dbReference>
<evidence type="ECO:0000256" key="5">
    <source>
        <dbReference type="ARBA" id="ARBA00015438"/>
    </source>
</evidence>
<dbReference type="InterPro" id="IPR000073">
    <property type="entry name" value="AB_hydrolase_1"/>
</dbReference>
<evidence type="ECO:0000256" key="12">
    <source>
        <dbReference type="ARBA" id="ARBA00023180"/>
    </source>
</evidence>
<dbReference type="GO" id="GO:0048899">
    <property type="term" value="P:anterior lateral line development"/>
    <property type="evidence" value="ECO:0007669"/>
    <property type="project" value="Ensembl"/>
</dbReference>
<evidence type="ECO:0000256" key="15">
    <source>
        <dbReference type="ARBA" id="ARBA00032497"/>
    </source>
</evidence>
<evidence type="ECO:0000256" key="4">
    <source>
        <dbReference type="ARBA" id="ARBA00013254"/>
    </source>
</evidence>
<name>A0A3Q4MKC8_NEOBR</name>
<comment type="catalytic activity">
    <reaction evidence="1">
        <text>Hydrolyzes glycerol monoesters of long-chain fatty acids.</text>
        <dbReference type="EC" id="3.1.1.23"/>
    </reaction>
</comment>
<dbReference type="GO" id="GO:0010842">
    <property type="term" value="P:retina layer formation"/>
    <property type="evidence" value="ECO:0007669"/>
    <property type="project" value="Ensembl"/>
</dbReference>
<evidence type="ECO:0000256" key="9">
    <source>
        <dbReference type="ARBA" id="ARBA00022989"/>
    </source>
</evidence>
<dbReference type="Pfam" id="PF00561">
    <property type="entry name" value="Abhydrolase_1"/>
    <property type="match status" value="1"/>
</dbReference>
<evidence type="ECO:0000259" key="20">
    <source>
        <dbReference type="Pfam" id="PF00561"/>
    </source>
</evidence>
<evidence type="ECO:0000256" key="11">
    <source>
        <dbReference type="ARBA" id="ARBA00023136"/>
    </source>
</evidence>
<evidence type="ECO:0000256" key="7">
    <source>
        <dbReference type="ARBA" id="ARBA00022801"/>
    </source>
</evidence>
<evidence type="ECO:0000256" key="14">
    <source>
        <dbReference type="ARBA" id="ARBA00030575"/>
    </source>
</evidence>
<evidence type="ECO:0000256" key="3">
    <source>
        <dbReference type="ARBA" id="ARBA00006584"/>
    </source>
</evidence>
<dbReference type="Bgee" id="ENSNBRG00000009938">
    <property type="expression patterns" value="Expressed in brain and 6 other cell types or tissues"/>
</dbReference>
<keyword evidence="12" id="KW-0325">Glycoprotein</keyword>
<dbReference type="GO" id="GO:0052651">
    <property type="term" value="P:monoacylglycerol catabolic process"/>
    <property type="evidence" value="ECO:0007669"/>
    <property type="project" value="TreeGrafter"/>
</dbReference>
<dbReference type="GO" id="GO:0047372">
    <property type="term" value="F:monoacylglycerol lipase activity"/>
    <property type="evidence" value="ECO:0007669"/>
    <property type="project" value="UniProtKB-EC"/>
</dbReference>
<dbReference type="PANTHER" id="PTHR12277">
    <property type="entry name" value="ALPHA/BETA HYDROLASE DOMAIN-CONTAINING PROTEIN"/>
    <property type="match status" value="1"/>
</dbReference>
<evidence type="ECO:0000256" key="6">
    <source>
        <dbReference type="ARBA" id="ARBA00022692"/>
    </source>
</evidence>
<reference evidence="21" key="1">
    <citation type="submission" date="2025-08" db="UniProtKB">
        <authorList>
            <consortium name="Ensembl"/>
        </authorList>
    </citation>
    <scope>IDENTIFICATION</scope>
</reference>
<dbReference type="GO" id="GO:0004622">
    <property type="term" value="F:phosphatidylcholine lysophospholipase activity"/>
    <property type="evidence" value="ECO:0007669"/>
    <property type="project" value="TreeGrafter"/>
</dbReference>
<keyword evidence="6 19" id="KW-0812">Transmembrane</keyword>
<evidence type="ECO:0000313" key="21">
    <source>
        <dbReference type="Ensembl" id="ENSNBRP00000012819.1"/>
    </source>
</evidence>
<evidence type="ECO:0000256" key="10">
    <source>
        <dbReference type="ARBA" id="ARBA00023098"/>
    </source>
</evidence>
<protein>
    <recommendedName>
        <fullName evidence="5">Lysophosphatidylserine lipase ABHD12</fullName>
        <ecNumber evidence="4">3.1.1.23</ecNumber>
    </recommendedName>
    <alternativeName>
        <fullName evidence="16">2-arachidonoylglycerol hydrolase ABHD12</fullName>
    </alternativeName>
    <alternativeName>
        <fullName evidence="15">Abhydrolase domain-containing protein 12</fullName>
    </alternativeName>
    <alternativeName>
        <fullName evidence="14">Monoacylglycerol lipase ABHD12</fullName>
    </alternativeName>
    <alternativeName>
        <fullName evidence="13">Oxidized phosphatidylserine lipase ABHD12</fullName>
    </alternativeName>
</protein>
<evidence type="ECO:0000256" key="17">
    <source>
        <dbReference type="ARBA" id="ARBA00045941"/>
    </source>
</evidence>
<dbReference type="GO" id="GO:0042552">
    <property type="term" value="P:myelination"/>
    <property type="evidence" value="ECO:0007669"/>
    <property type="project" value="Ensembl"/>
</dbReference>
<reference evidence="21" key="2">
    <citation type="submission" date="2025-09" db="UniProtKB">
        <authorList>
            <consortium name="Ensembl"/>
        </authorList>
    </citation>
    <scope>IDENTIFICATION</scope>
</reference>
<evidence type="ECO:0000256" key="19">
    <source>
        <dbReference type="SAM" id="Phobius"/>
    </source>
</evidence>
<dbReference type="Proteomes" id="UP000261580">
    <property type="component" value="Unassembled WGS sequence"/>
</dbReference>
<accession>A0A3Q4MKC8</accession>
<keyword evidence="11 19" id="KW-0472">Membrane</keyword>
<dbReference type="AlphaFoldDB" id="A0A3Q4MKC8"/>
<dbReference type="Gene3D" id="3.40.50.1820">
    <property type="entry name" value="alpha/beta hydrolase"/>
    <property type="match status" value="2"/>
</dbReference>
<evidence type="ECO:0000256" key="13">
    <source>
        <dbReference type="ARBA" id="ARBA00030502"/>
    </source>
</evidence>
<evidence type="ECO:0000313" key="22">
    <source>
        <dbReference type="Proteomes" id="UP000261580"/>
    </source>
</evidence>
<feature type="transmembrane region" description="Helical" evidence="19">
    <location>
        <begin position="87"/>
        <end position="104"/>
    </location>
</feature>
<feature type="region of interest" description="Disordered" evidence="18">
    <location>
        <begin position="46"/>
        <end position="75"/>
    </location>
</feature>
<keyword evidence="10" id="KW-0443">Lipid metabolism</keyword>
<proteinExistence type="inferred from homology"/>
<evidence type="ECO:0000256" key="2">
    <source>
        <dbReference type="ARBA" id="ARBA00004389"/>
    </source>
</evidence>
<comment type="subcellular location">
    <subcellularLocation>
        <location evidence="2">Endoplasmic reticulum membrane</location>
        <topology evidence="2">Single-pass membrane protein</topology>
    </subcellularLocation>
</comment>
<dbReference type="Ensembl" id="ENSNBRT00000013184.1">
    <property type="protein sequence ID" value="ENSNBRP00000012819.1"/>
    <property type="gene ID" value="ENSNBRG00000009938.1"/>
</dbReference>
<comment type="function">
    <text evidence="17">Lysophosphatidylserine (LPS) lipase that mediates the hydrolysis of lysophosphatidylserine, a class of signaling lipids that regulates immunological and neurological processes. Represents a major lysophosphatidylserine lipase in the brain, thereby playing a key role in the central nervous system. Also able to hydrolyze oxidized phosphatidylserine; oxidized phosphatidylserine is produced in response to severe inflammatory stress and constitutes a proapoptotic 'eat me' signal. Also has monoacylglycerol (MAG) lipase activity: hydrolyzes 2-arachidonoylglycerol (2-AG), thereby acting as a regulator of endocannabinoid signaling pathways. Has a strong preference for very-long-chain lipid substrates; substrate specificity is likely due to improved catalysis and not improved substrate binding.</text>
</comment>
<dbReference type="PANTHER" id="PTHR12277:SF61">
    <property type="entry name" value="LYSOPHOSPHATIDYLSERINE LIPASE ABHD12"/>
    <property type="match status" value="1"/>
</dbReference>
<comment type="similarity">
    <text evidence="3">Belongs to the serine esterase family.</text>
</comment>
<evidence type="ECO:0000256" key="8">
    <source>
        <dbReference type="ARBA" id="ARBA00022824"/>
    </source>
</evidence>
<evidence type="ECO:0000256" key="18">
    <source>
        <dbReference type="SAM" id="MobiDB-lite"/>
    </source>
</evidence>
<dbReference type="GO" id="GO:0005789">
    <property type="term" value="C:endoplasmic reticulum membrane"/>
    <property type="evidence" value="ECO:0007669"/>
    <property type="project" value="UniProtKB-SubCell"/>
</dbReference>
<keyword evidence="7" id="KW-0378">Hydrolase</keyword>
<dbReference type="STRING" id="32507.ENSNBRP00000012819"/>
<sequence length="329" mass="36827">MESAASENRVKPWVFAGITHVKRGQLSVAHAVQLSDQLDGFFAEHRGTSKTSKPSRIPANLSVGPRRAPTSPGGSRSLGLVGKLKRVVLWLLLVYVSIPFIIKLCPSIQAKLVFLNFGESREGPPTRLWGRVTLINHHRRFIYSQDPDGVHTVPAQMWREAQGKKGDWYESKFSSSHPVILYLHGNAGTRGGDHRVQLYKVLSSLGYHVVTFDYRGWGDSEGSPSESGMTSDVYRYLPGFDWFFLDAITANNIRFTSDENMNHISCPVLILHAEDDSVVPFHLGKKLYSLASQSKSLSGHKVQFVPFPAALAYKHKFIYRSPELPNILR</sequence>
<keyword evidence="8" id="KW-0256">Endoplasmic reticulum</keyword>
<dbReference type="SUPFAM" id="SSF53474">
    <property type="entry name" value="alpha/beta-Hydrolases"/>
    <property type="match status" value="1"/>
</dbReference>